<dbReference type="GO" id="GO:0035591">
    <property type="term" value="F:signaling adaptor activity"/>
    <property type="evidence" value="ECO:0007669"/>
    <property type="project" value="TreeGrafter"/>
</dbReference>
<gene>
    <name evidence="3" type="ORF">AWW68_15885</name>
</gene>
<protein>
    <recommendedName>
        <fullName evidence="5">Internalin</fullName>
    </recommendedName>
</protein>
<evidence type="ECO:0000256" key="2">
    <source>
        <dbReference type="ARBA" id="ARBA00022737"/>
    </source>
</evidence>
<keyword evidence="2" id="KW-0677">Repeat</keyword>
<organism evidence="3 4">
    <name type="scientific">Roseivirga spongicola</name>
    <dbReference type="NCBI Taxonomy" id="333140"/>
    <lineage>
        <taxon>Bacteria</taxon>
        <taxon>Pseudomonadati</taxon>
        <taxon>Bacteroidota</taxon>
        <taxon>Cytophagia</taxon>
        <taxon>Cytophagales</taxon>
        <taxon>Roseivirgaceae</taxon>
        <taxon>Roseivirga</taxon>
    </lineage>
</organism>
<evidence type="ECO:0000256" key="1">
    <source>
        <dbReference type="ARBA" id="ARBA00022614"/>
    </source>
</evidence>
<evidence type="ECO:0000313" key="3">
    <source>
        <dbReference type="EMBL" id="KYG74130.1"/>
    </source>
</evidence>
<evidence type="ECO:0000313" key="4">
    <source>
        <dbReference type="Proteomes" id="UP000075606"/>
    </source>
</evidence>
<dbReference type="SUPFAM" id="SSF52058">
    <property type="entry name" value="L domain-like"/>
    <property type="match status" value="1"/>
</dbReference>
<dbReference type="PROSITE" id="PS51257">
    <property type="entry name" value="PROKAR_LIPOPROTEIN"/>
    <property type="match status" value="1"/>
</dbReference>
<proteinExistence type="predicted"/>
<evidence type="ECO:0008006" key="5">
    <source>
        <dbReference type="Google" id="ProtNLM"/>
    </source>
</evidence>
<keyword evidence="1" id="KW-0433">Leucine-rich repeat</keyword>
<name>A0A150X5Z1_9BACT</name>
<dbReference type="InterPro" id="IPR052574">
    <property type="entry name" value="CDIRP"/>
</dbReference>
<dbReference type="PANTHER" id="PTHR47566:SF1">
    <property type="entry name" value="PROTEIN NUD1"/>
    <property type="match status" value="1"/>
</dbReference>
<dbReference type="RefSeq" id="WP_068223635.1">
    <property type="nucleotide sequence ID" value="NZ_CP139724.1"/>
</dbReference>
<accession>A0A150X5Z1</accession>
<dbReference type="InterPro" id="IPR001611">
    <property type="entry name" value="Leu-rich_rpt"/>
</dbReference>
<dbReference type="EMBL" id="LRPC01000028">
    <property type="protein sequence ID" value="KYG74130.1"/>
    <property type="molecule type" value="Genomic_DNA"/>
</dbReference>
<reference evidence="3 4" key="1">
    <citation type="submission" date="2016-01" db="EMBL/GenBank/DDBJ databases">
        <title>Genome sequencing of Roseivirga spongicola UST030701-084.</title>
        <authorList>
            <person name="Selvaratnam C."/>
            <person name="Thevarajoo S."/>
            <person name="Goh K.M."/>
            <person name="Ee R."/>
            <person name="Chan K.-G."/>
            <person name="Chong C.S."/>
        </authorList>
    </citation>
    <scope>NUCLEOTIDE SEQUENCE [LARGE SCALE GENOMIC DNA]</scope>
    <source>
        <strain evidence="3 4">UST030701-084</strain>
    </source>
</reference>
<sequence>MKLPFFSKHSILAICAITLTFGCKNNDDSTPETVNIPDAKFERKLIDLGIDSDQTINQQLSISDALSVTSLNLTNYNEGTAITDLTGIEAFTNLTSLVVTNNMLTTIDVSKNTNLVNLNLLFNDLTSVEGLNAATQLRILNLSWNFLSTLSLDLPSLEVLNISENELQQVDVSKCLNLTSVLAKTNQLQTVDFSQNSKLSTLVLSDNQLEQIDLSNNSELEFLWISANKLEQLDISKLPKLHNLSTINNPNLGCIAIAQDQSVATLNKTENQQLMVGGC</sequence>
<dbReference type="InterPro" id="IPR032675">
    <property type="entry name" value="LRR_dom_sf"/>
</dbReference>
<keyword evidence="4" id="KW-1185">Reference proteome</keyword>
<dbReference type="Proteomes" id="UP000075606">
    <property type="component" value="Unassembled WGS sequence"/>
</dbReference>
<dbReference type="PANTHER" id="PTHR47566">
    <property type="match status" value="1"/>
</dbReference>
<dbReference type="STRING" id="333140.AWW68_15885"/>
<dbReference type="PROSITE" id="PS51450">
    <property type="entry name" value="LRR"/>
    <property type="match status" value="2"/>
</dbReference>
<dbReference type="AlphaFoldDB" id="A0A150X5Z1"/>
<dbReference type="Gene3D" id="3.80.10.10">
    <property type="entry name" value="Ribonuclease Inhibitor"/>
    <property type="match status" value="1"/>
</dbReference>
<comment type="caution">
    <text evidence="3">The sequence shown here is derived from an EMBL/GenBank/DDBJ whole genome shotgun (WGS) entry which is preliminary data.</text>
</comment>
<dbReference type="OrthoDB" id="3179827at2"/>